<dbReference type="Gene3D" id="2.60.40.4070">
    <property type="match status" value="2"/>
</dbReference>
<evidence type="ECO:0000313" key="8">
    <source>
        <dbReference type="Proteomes" id="UP001597295"/>
    </source>
</evidence>
<feature type="domain" description="FlgD/Vpr Ig-like" evidence="6">
    <location>
        <begin position="106"/>
        <end position="176"/>
    </location>
</feature>
<evidence type="ECO:0000259" key="6">
    <source>
        <dbReference type="Pfam" id="PF13860"/>
    </source>
</evidence>
<comment type="caution">
    <text evidence="7">The sequence shown here is derived from an EMBL/GenBank/DDBJ whole genome shotgun (WGS) entry which is preliminary data.</text>
</comment>
<proteinExistence type="inferred from homology"/>
<feature type="domain" description="FlgD/Vpr Ig-like" evidence="6">
    <location>
        <begin position="202"/>
        <end position="261"/>
    </location>
</feature>
<reference evidence="8" key="1">
    <citation type="journal article" date="2019" name="Int. J. Syst. Evol. Microbiol.">
        <title>The Global Catalogue of Microorganisms (GCM) 10K type strain sequencing project: providing services to taxonomists for standard genome sequencing and annotation.</title>
        <authorList>
            <consortium name="The Broad Institute Genomics Platform"/>
            <consortium name="The Broad Institute Genome Sequencing Center for Infectious Disease"/>
            <person name="Wu L."/>
            <person name="Ma J."/>
        </authorList>
    </citation>
    <scope>NUCLEOTIDE SEQUENCE [LARGE SCALE GENOMIC DNA]</scope>
    <source>
        <strain evidence="8">CGMCC 1.19062</strain>
    </source>
</reference>
<dbReference type="Pfam" id="PF13860">
    <property type="entry name" value="FlgD_ig"/>
    <property type="match status" value="2"/>
</dbReference>
<gene>
    <name evidence="7" type="ORF">ACFSM5_07375</name>
</gene>
<name>A0ABW5DQH4_9PROT</name>
<dbReference type="Gene3D" id="2.30.30.910">
    <property type="match status" value="1"/>
</dbReference>
<dbReference type="InterPro" id="IPR005648">
    <property type="entry name" value="FlgD"/>
</dbReference>
<accession>A0ABW5DQH4</accession>
<evidence type="ECO:0000256" key="5">
    <source>
        <dbReference type="RuleBase" id="RU362076"/>
    </source>
</evidence>
<evidence type="ECO:0000256" key="3">
    <source>
        <dbReference type="ARBA" id="ARBA00022795"/>
    </source>
</evidence>
<protein>
    <recommendedName>
        <fullName evidence="2 5">Basal-body rod modification protein FlgD</fullName>
    </recommendedName>
</protein>
<dbReference type="Pfam" id="PF03963">
    <property type="entry name" value="FlgD"/>
    <property type="match status" value="1"/>
</dbReference>
<evidence type="ECO:0000313" key="7">
    <source>
        <dbReference type="EMBL" id="MFD2262704.1"/>
    </source>
</evidence>
<evidence type="ECO:0000256" key="4">
    <source>
        <dbReference type="ARBA" id="ARBA00024746"/>
    </source>
</evidence>
<evidence type="ECO:0000256" key="1">
    <source>
        <dbReference type="ARBA" id="ARBA00010577"/>
    </source>
</evidence>
<dbReference type="RefSeq" id="WP_379875667.1">
    <property type="nucleotide sequence ID" value="NZ_JBHUIP010000005.1"/>
</dbReference>
<keyword evidence="8" id="KW-1185">Reference proteome</keyword>
<dbReference type="Proteomes" id="UP001597295">
    <property type="component" value="Unassembled WGS sequence"/>
</dbReference>
<keyword evidence="3 5" id="KW-1005">Bacterial flagellum biogenesis</keyword>
<dbReference type="InterPro" id="IPR025965">
    <property type="entry name" value="FlgD/Vpr_Ig-like"/>
</dbReference>
<sequence length="317" mass="33774">MDVAALNALSGSTGGKTAESAASIAKTFDNFLTLLTTQLKNQDPLSPMESAEFTNQLVLFSQVEQQINMNSKLDDMLAFQKSNELLSAASYLDKEVEASSTMLSLNAPAEFTYTLPSAAKTMNVKIVDGSGTEIRSLDVAAGDKTKGEHTMTWNGRNNAGVLMPVGSYKLQITAADESSTAISVDVPTDRVQLIEPSNPRFAYAFSEAPFKAEIKILDKDGVAIRTMTGDPSTGRHELTWDGKDASGNRVAAGEYKVQIKAFTEAGAEAKNTSGEAIEAAISTVNRVRDVSNSSDGALLKIGRETYVTLADVIAIRG</sequence>
<dbReference type="EMBL" id="JBHUIP010000005">
    <property type="protein sequence ID" value="MFD2262704.1"/>
    <property type="molecule type" value="Genomic_DNA"/>
</dbReference>
<comment type="function">
    <text evidence="4 5">Required for flagellar hook formation. May act as a scaffolding protein.</text>
</comment>
<comment type="similarity">
    <text evidence="1 5">Belongs to the FlgD family.</text>
</comment>
<evidence type="ECO:0000256" key="2">
    <source>
        <dbReference type="ARBA" id="ARBA00016013"/>
    </source>
</evidence>
<organism evidence="7 8">
    <name type="scientific">Lacibacterium aquatile</name>
    <dbReference type="NCBI Taxonomy" id="1168082"/>
    <lineage>
        <taxon>Bacteria</taxon>
        <taxon>Pseudomonadati</taxon>
        <taxon>Pseudomonadota</taxon>
        <taxon>Alphaproteobacteria</taxon>
        <taxon>Rhodospirillales</taxon>
        <taxon>Rhodospirillaceae</taxon>
    </lineage>
</organism>